<dbReference type="Gene3D" id="1.25.40.10">
    <property type="entry name" value="Tetratricopeptide repeat domain"/>
    <property type="match status" value="1"/>
</dbReference>
<name>A0A9P8RWJ6_9EUKA</name>
<dbReference type="KEGG" id="ssao:94299869"/>
<gene>
    <name evidence="1" type="ORF">SS50377_25846</name>
</gene>
<dbReference type="RefSeq" id="XP_067762429.1">
    <property type="nucleotide sequence ID" value="XM_067909673.1"/>
</dbReference>
<dbReference type="GeneID" id="94299869"/>
<dbReference type="Proteomes" id="UP000018208">
    <property type="component" value="Unassembled WGS sequence"/>
</dbReference>
<keyword evidence="2" id="KW-1185">Reference proteome</keyword>
<dbReference type="SUPFAM" id="SSF48452">
    <property type="entry name" value="TPR-like"/>
    <property type="match status" value="1"/>
</dbReference>
<organism evidence="1 2">
    <name type="scientific">Spironucleus salmonicida</name>
    <dbReference type="NCBI Taxonomy" id="348837"/>
    <lineage>
        <taxon>Eukaryota</taxon>
        <taxon>Metamonada</taxon>
        <taxon>Diplomonadida</taxon>
        <taxon>Hexamitidae</taxon>
        <taxon>Hexamitinae</taxon>
        <taxon>Spironucleus</taxon>
    </lineage>
</organism>
<comment type="caution">
    <text evidence="1">The sequence shown here is derived from an EMBL/GenBank/DDBJ whole genome shotgun (WGS) entry which is preliminary data.</text>
</comment>
<accession>A0A9P8RWJ6</accession>
<evidence type="ECO:0000313" key="1">
    <source>
        <dbReference type="EMBL" id="KAH0571656.1"/>
    </source>
</evidence>
<evidence type="ECO:0000313" key="2">
    <source>
        <dbReference type="Proteomes" id="UP000018208"/>
    </source>
</evidence>
<evidence type="ECO:0008006" key="3">
    <source>
        <dbReference type="Google" id="ProtNLM"/>
    </source>
</evidence>
<reference evidence="1 2" key="1">
    <citation type="journal article" date="2014" name="PLoS Genet.">
        <title>The Genome of Spironucleus salmonicida Highlights a Fish Pathogen Adapted to Fluctuating Environments.</title>
        <authorList>
            <person name="Xu F."/>
            <person name="Jerlstrom-Hultqvist J."/>
            <person name="Einarsson E."/>
            <person name="Astvaldsson A."/>
            <person name="Svard S.G."/>
            <person name="Andersson J.O."/>
        </authorList>
    </citation>
    <scope>NUCLEOTIDE SEQUENCE [LARGE SCALE GENOMIC DNA]</scope>
    <source>
        <strain evidence="1 2">ATCC 50377</strain>
    </source>
</reference>
<dbReference type="InterPro" id="IPR011990">
    <property type="entry name" value="TPR-like_helical_dom_sf"/>
</dbReference>
<dbReference type="EMBL" id="AUWU02000006">
    <property type="protein sequence ID" value="KAH0571656.1"/>
    <property type="molecule type" value="Genomic_DNA"/>
</dbReference>
<protein>
    <recommendedName>
        <fullName evidence="3">Tetratricopeptide repeat-containing protein</fullName>
    </recommendedName>
</protein>
<dbReference type="AlphaFoldDB" id="A0A9P8RWJ6"/>
<proteinExistence type="predicted"/>
<sequence>MQNPLIVEAHAQLGTGSFQDAVKLALNALQYPGITRDEEFALYLIIIEAYTAAREYALAEANVLQVQQVLPTHSGLRKQFYLDAARVFVALDKPLQALQFLDDYQFDGLPMESVFYSLSAAAQLRLRNYPDAAVSLQKCDSVEAQAQLFAVQNDVPGLEGAAEVLLQNDPNFTGLTQICANLAVMSGESQKALYYGQKCREFADIWGNFDGAELQRQVQFVVEGECAGPVEGIVGAFVLVSRREYLQALEHIQTLRGGSTHEKALLALSALCSAGLGDAPAIMTKLDKVGTQTSFAMHVTGVCFRLLGNYGRAKRCFADALKTVPPRSLFRAEVLTSLGEVKWVTDDLQGAVRDLVAAKALVLANCGRGGFYGRVCALLGQIYDVLYVQSGNKVIRGEAVLVVEDAITGLEERGLAEGAVCRELRELRGRIRARR</sequence>